<dbReference type="PANTHER" id="PTHR47592">
    <property type="entry name" value="PBF68 PROTEIN"/>
    <property type="match status" value="1"/>
</dbReference>
<feature type="compositionally biased region" description="Basic and acidic residues" evidence="1">
    <location>
        <begin position="664"/>
        <end position="678"/>
    </location>
</feature>
<evidence type="ECO:0000256" key="1">
    <source>
        <dbReference type="SAM" id="MobiDB-lite"/>
    </source>
</evidence>
<feature type="domain" description="Retrovirus-related Pol polyprotein from transposon TNT 1-94-like beta-barrel" evidence="3">
    <location>
        <begin position="182"/>
        <end position="226"/>
    </location>
</feature>
<dbReference type="InterPro" id="IPR057670">
    <property type="entry name" value="SH3_retrovirus"/>
</dbReference>
<sequence>MTDSKKVINQVQELQLILHKIHAEGMSLSKTFQVAAVIEKLLPTWKDFKNYLKHKRKEIGLEDLIVRLRIEEDNRCSEKKSNSQFMQAKAHIVEGGPKNNKKRKHSGESSSQGNFKKFKGKCCNKTGHRASECRNRKGQENSKKKSNEVHIIEEERLSKEISDINLAAVVSEVNIVGNTKEWWVDIGATRHICSDRKMFTTYQEVTHGEQLFMGNSSTSKVQGLGKNLWGETLLSANHILNKLLHKKLDKTPYELWKGTKPSYKFLKVWGCLAKAMVPDPKKIKIGPKTIDCVFIGYAINSSAYRFLVHKSDKPEIHVNTIIESKNATFFENVFPWKIAQEQSSLKRTYDDFNSSHKEKNEPQTYKEAISSPEASFWKEAINVEIESIMQNHTWELVDLPPGNKPLGYKWIFKRKMKADGSIDKYKARIVAKGYKQREGLDYFDTYSPVTRITSIRMLIVIAAIHNLEIHQMDVKTAFLNGDLDDMEQPEGFIVHGQERKNYGLHFTRYPAVLEGYCDANWISNTQDSKSTSGYVFTLGGGAISWKSSKQTCIARSTMKSEFIALNKAGEEAEWLRNFLEDIPNWLKPITPWICSLLPTMTTDYSYYPPPPPYYPPYNDQYYGGGDDDSNDAHDGNEGRDDHGDDSGDGDGDNGNDDDGDDSSNDDKGDNSSDNHDGDDSSDDNGDGGGDDDDDDGNGDDDDNSKEDSSEDYDDEYDDGNYTDEYGHDDEVQRDGKEKMIQLTESIVLTRVGRVRVSKAIWAHLQEKLRKTSRYVTIEELANSGKEFADTITDDASRKCFHPILYSFGYRYDKVLRSGRGFQRKIETFAIMGSGMVYASRAYVKGMARRGSAVSIDDVKEEVAFALLKAALEDALATSYPSMLTVHLHFQLDARVKGIASRALIASAPWSCNIVPSVAVEIKV</sequence>
<dbReference type="Pfam" id="PF25597">
    <property type="entry name" value="SH3_retrovirus"/>
    <property type="match status" value="1"/>
</dbReference>
<dbReference type="InterPro" id="IPR054722">
    <property type="entry name" value="PolX-like_BBD"/>
</dbReference>
<dbReference type="OrthoDB" id="2596766at2759"/>
<evidence type="ECO:0000259" key="4">
    <source>
        <dbReference type="Pfam" id="PF25597"/>
    </source>
</evidence>
<dbReference type="PANTHER" id="PTHR47592:SF27">
    <property type="entry name" value="OS08G0421700 PROTEIN"/>
    <property type="match status" value="1"/>
</dbReference>
<proteinExistence type="predicted"/>
<reference evidence="5 6" key="3">
    <citation type="submission" date="2019-11" db="EMBL/GenBank/DDBJ databases">
        <title>A de novo genome assembly of a pear dwarfing rootstock.</title>
        <authorList>
            <person name="Wang F."/>
            <person name="Wang J."/>
            <person name="Li S."/>
            <person name="Zhang Y."/>
            <person name="Fang M."/>
            <person name="Ma L."/>
            <person name="Zhao Y."/>
            <person name="Jiang S."/>
        </authorList>
    </citation>
    <scope>NUCLEOTIDE SEQUENCE [LARGE SCALE GENOMIC DNA]</scope>
    <source>
        <strain evidence="5">S2</strain>
        <tissue evidence="5">Leaf</tissue>
    </source>
</reference>
<reference evidence="5 6" key="1">
    <citation type="submission" date="2019-09" db="EMBL/GenBank/DDBJ databases">
        <authorList>
            <person name="Ou C."/>
        </authorList>
    </citation>
    <scope>NUCLEOTIDE SEQUENCE [LARGE SCALE GENOMIC DNA]</scope>
    <source>
        <strain evidence="5">S2</strain>
        <tissue evidence="5">Leaf</tissue>
    </source>
</reference>
<dbReference type="CDD" id="cd09272">
    <property type="entry name" value="RNase_HI_RT_Ty1"/>
    <property type="match status" value="1"/>
</dbReference>
<feature type="compositionally biased region" description="Acidic residues" evidence="1">
    <location>
        <begin position="646"/>
        <end position="663"/>
    </location>
</feature>
<dbReference type="Pfam" id="PF22936">
    <property type="entry name" value="Pol_BBD"/>
    <property type="match status" value="1"/>
</dbReference>
<evidence type="ECO:0000259" key="2">
    <source>
        <dbReference type="Pfam" id="PF07727"/>
    </source>
</evidence>
<dbReference type="Pfam" id="PF07727">
    <property type="entry name" value="RVT_2"/>
    <property type="match status" value="1"/>
</dbReference>
<feature type="region of interest" description="Disordered" evidence="1">
    <location>
        <begin position="79"/>
        <end position="122"/>
    </location>
</feature>
<feature type="domain" description="Retroviral polymerase SH3-like" evidence="4">
    <location>
        <begin position="271"/>
        <end position="339"/>
    </location>
</feature>
<protein>
    <submittedName>
        <fullName evidence="5">DNA polymerase zeta catalytic subunit-like</fullName>
    </submittedName>
</protein>
<evidence type="ECO:0000313" key="6">
    <source>
        <dbReference type="Proteomes" id="UP000327157"/>
    </source>
</evidence>
<gene>
    <name evidence="5" type="ORF">D8674_034359</name>
</gene>
<reference evidence="6" key="2">
    <citation type="submission" date="2019-10" db="EMBL/GenBank/DDBJ databases">
        <title>A de novo genome assembly of a pear dwarfing rootstock.</title>
        <authorList>
            <person name="Wang F."/>
            <person name="Wang J."/>
            <person name="Li S."/>
            <person name="Zhang Y."/>
            <person name="Fang M."/>
            <person name="Ma L."/>
            <person name="Zhao Y."/>
            <person name="Jiang S."/>
        </authorList>
    </citation>
    <scope>NUCLEOTIDE SEQUENCE [LARGE SCALE GENOMIC DNA]</scope>
</reference>
<feature type="compositionally biased region" description="Basic and acidic residues" evidence="1">
    <location>
        <begin position="724"/>
        <end position="734"/>
    </location>
</feature>
<dbReference type="InterPro" id="IPR013103">
    <property type="entry name" value="RVT_2"/>
</dbReference>
<feature type="region of interest" description="Disordered" evidence="1">
    <location>
        <begin position="611"/>
        <end position="734"/>
    </location>
</feature>
<feature type="compositionally biased region" description="Basic and acidic residues" evidence="1">
    <location>
        <begin position="630"/>
        <end position="645"/>
    </location>
</feature>
<feature type="domain" description="Reverse transcriptase Ty1/copia-type" evidence="2">
    <location>
        <begin position="391"/>
        <end position="510"/>
    </location>
</feature>
<dbReference type="AlphaFoldDB" id="A0A5N5I1R6"/>
<evidence type="ECO:0000259" key="3">
    <source>
        <dbReference type="Pfam" id="PF22936"/>
    </source>
</evidence>
<feature type="compositionally biased region" description="Acidic residues" evidence="1">
    <location>
        <begin position="679"/>
        <end position="721"/>
    </location>
</feature>
<accession>A0A5N5I1R6</accession>
<organism evidence="5 6">
    <name type="scientific">Pyrus ussuriensis x Pyrus communis</name>
    <dbReference type="NCBI Taxonomy" id="2448454"/>
    <lineage>
        <taxon>Eukaryota</taxon>
        <taxon>Viridiplantae</taxon>
        <taxon>Streptophyta</taxon>
        <taxon>Embryophyta</taxon>
        <taxon>Tracheophyta</taxon>
        <taxon>Spermatophyta</taxon>
        <taxon>Magnoliopsida</taxon>
        <taxon>eudicotyledons</taxon>
        <taxon>Gunneridae</taxon>
        <taxon>Pentapetalae</taxon>
        <taxon>rosids</taxon>
        <taxon>fabids</taxon>
        <taxon>Rosales</taxon>
        <taxon>Rosaceae</taxon>
        <taxon>Amygdaloideae</taxon>
        <taxon>Maleae</taxon>
        <taxon>Pyrus</taxon>
    </lineage>
</organism>
<name>A0A5N5I1R6_9ROSA</name>
<keyword evidence="6" id="KW-1185">Reference proteome</keyword>
<dbReference type="EMBL" id="SMOL01000148">
    <property type="protein sequence ID" value="KAB2629564.1"/>
    <property type="molecule type" value="Genomic_DNA"/>
</dbReference>
<feature type="region of interest" description="Disordered" evidence="1">
    <location>
        <begin position="129"/>
        <end position="148"/>
    </location>
</feature>
<dbReference type="Proteomes" id="UP000327157">
    <property type="component" value="Chromosome 8"/>
</dbReference>
<evidence type="ECO:0000313" key="5">
    <source>
        <dbReference type="EMBL" id="KAB2629564.1"/>
    </source>
</evidence>
<comment type="caution">
    <text evidence="5">The sequence shown here is derived from an EMBL/GenBank/DDBJ whole genome shotgun (WGS) entry which is preliminary data.</text>
</comment>